<feature type="chain" id="PRO_5028930801" evidence="1">
    <location>
        <begin position="20"/>
        <end position="173"/>
    </location>
</feature>
<comment type="caution">
    <text evidence="2">The sequence shown here is derived from an EMBL/GenBank/DDBJ whole genome shotgun (WGS) entry which is preliminary data.</text>
</comment>
<proteinExistence type="predicted"/>
<keyword evidence="1" id="KW-0732">Signal</keyword>
<name>A0A7C9LS15_9BACT</name>
<evidence type="ECO:0000313" key="2">
    <source>
        <dbReference type="EMBL" id="MUL27159.1"/>
    </source>
</evidence>
<keyword evidence="3" id="KW-1185">Reference proteome</keyword>
<evidence type="ECO:0000313" key="3">
    <source>
        <dbReference type="Proteomes" id="UP000482295"/>
    </source>
</evidence>
<dbReference type="Proteomes" id="UP000482295">
    <property type="component" value="Unassembled WGS sequence"/>
</dbReference>
<sequence>MKKKLLFLLFLCVSTLTFGQSVLGIPFGSSYEETKQLLLNRNVGEDMWEQDGTIIVVKGYIGLIPFNVGYFYFQYDHDKSYLYSACFSDLELTANQAKAKREIFADIIKEKYYDSINEDVDETGFKRYDFGVNPLDKNKSLGKIFIYHNKKSNKYDTVLYYGPIYYVGKNADF</sequence>
<reference evidence="2 3" key="1">
    <citation type="submission" date="2019-09" db="EMBL/GenBank/DDBJ databases">
        <title>Prevotella A2879 sp. nov., isolated from an abscess of a patient.</title>
        <authorList>
            <person name="Buhl M."/>
            <person name="Oberhettinger P."/>
        </authorList>
    </citation>
    <scope>NUCLEOTIDE SEQUENCE [LARGE SCALE GENOMIC DNA]</scope>
    <source>
        <strain evidence="2 3">A2879</strain>
    </source>
</reference>
<dbReference type="RefSeq" id="WP_155715193.1">
    <property type="nucleotide sequence ID" value="NZ_VVIQ01000002.1"/>
</dbReference>
<dbReference type="AlphaFoldDB" id="A0A7C9LS15"/>
<evidence type="ECO:0000256" key="1">
    <source>
        <dbReference type="SAM" id="SignalP"/>
    </source>
</evidence>
<dbReference type="EMBL" id="VVIQ01000002">
    <property type="protein sequence ID" value="MUL27159.1"/>
    <property type="molecule type" value="Genomic_DNA"/>
</dbReference>
<organism evidence="2 3">
    <name type="scientific">Prevotella vespertina</name>
    <dbReference type="NCBI Taxonomy" id="2608404"/>
    <lineage>
        <taxon>Bacteria</taxon>
        <taxon>Pseudomonadati</taxon>
        <taxon>Bacteroidota</taxon>
        <taxon>Bacteroidia</taxon>
        <taxon>Bacteroidales</taxon>
        <taxon>Prevotellaceae</taxon>
        <taxon>Prevotella</taxon>
    </lineage>
</organism>
<gene>
    <name evidence="2" type="ORF">F0475_02215</name>
</gene>
<accession>A0A7C9LS15</accession>
<feature type="signal peptide" evidence="1">
    <location>
        <begin position="1"/>
        <end position="19"/>
    </location>
</feature>
<protein>
    <submittedName>
        <fullName evidence="2">Uncharacterized protein</fullName>
    </submittedName>
</protein>